<sequence length="258" mass="28913">MVDLPLLAYQFQRHVQGCLPANLFEPAGEEVVLREQRLLVEPQLLARPRLFHAIDITGELGWLEGVREPLGLRQAKGSVDEHDAADARMPTCHELQRSRAPHRPADEAYVLKVERVEELTQIGCHCCEIVGAIGLIGLAHPTLVVGQDCRIAGEVIRHAIEEPVRLLPAVNKDKGRPVIATLRVANSGSVREHREGHGVIRRITSAPATWSQRHHLNPRAVRVRDLRPPCQSTHGRSPRNSQPWSWCSAPRRRLPRGR</sequence>
<proteinExistence type="predicted"/>
<reference evidence="2" key="1">
    <citation type="submission" date="2020-05" db="EMBL/GenBank/DDBJ databases">
        <authorList>
            <person name="Chiriac C."/>
            <person name="Salcher M."/>
            <person name="Ghai R."/>
            <person name="Kavagutti S V."/>
        </authorList>
    </citation>
    <scope>NUCLEOTIDE SEQUENCE</scope>
</reference>
<name>A0A6J7QE22_9ZZZZ</name>
<evidence type="ECO:0000256" key="1">
    <source>
        <dbReference type="SAM" id="MobiDB-lite"/>
    </source>
</evidence>
<evidence type="ECO:0000313" key="2">
    <source>
        <dbReference type="EMBL" id="CAB5013943.1"/>
    </source>
</evidence>
<dbReference type="AlphaFoldDB" id="A0A6J7QE22"/>
<protein>
    <submittedName>
        <fullName evidence="2">Unannotated protein</fullName>
    </submittedName>
</protein>
<feature type="region of interest" description="Disordered" evidence="1">
    <location>
        <begin position="221"/>
        <end position="258"/>
    </location>
</feature>
<gene>
    <name evidence="2" type="ORF">UFOPK4061_01010</name>
</gene>
<feature type="compositionally biased region" description="Polar residues" evidence="1">
    <location>
        <begin position="230"/>
        <end position="245"/>
    </location>
</feature>
<dbReference type="EMBL" id="CAFBPD010000174">
    <property type="protein sequence ID" value="CAB5013943.1"/>
    <property type="molecule type" value="Genomic_DNA"/>
</dbReference>
<organism evidence="2">
    <name type="scientific">freshwater metagenome</name>
    <dbReference type="NCBI Taxonomy" id="449393"/>
    <lineage>
        <taxon>unclassified sequences</taxon>
        <taxon>metagenomes</taxon>
        <taxon>ecological metagenomes</taxon>
    </lineage>
</organism>
<accession>A0A6J7QE22</accession>